<reference evidence="1" key="1">
    <citation type="submission" date="2023-04" db="EMBL/GenBank/DDBJ databases">
        <title>Ambrosiozyma monospora NBRC 10751.</title>
        <authorList>
            <person name="Ichikawa N."/>
            <person name="Sato H."/>
            <person name="Tonouchi N."/>
        </authorList>
    </citation>
    <scope>NUCLEOTIDE SEQUENCE</scope>
    <source>
        <strain evidence="1">NBRC 10751</strain>
    </source>
</reference>
<proteinExistence type="predicted"/>
<accession>A0ACB5SYM2</accession>
<gene>
    <name evidence="1" type="ORF">Amon02_000257500</name>
</gene>
<protein>
    <submittedName>
        <fullName evidence="1">Unnamed protein product</fullName>
    </submittedName>
</protein>
<evidence type="ECO:0000313" key="1">
    <source>
        <dbReference type="EMBL" id="GME76380.1"/>
    </source>
</evidence>
<evidence type="ECO:0000313" key="2">
    <source>
        <dbReference type="Proteomes" id="UP001165064"/>
    </source>
</evidence>
<dbReference type="EMBL" id="BSXS01001505">
    <property type="protein sequence ID" value="GME76380.1"/>
    <property type="molecule type" value="Genomic_DNA"/>
</dbReference>
<organism evidence="1 2">
    <name type="scientific">Ambrosiozyma monospora</name>
    <name type="common">Yeast</name>
    <name type="synonym">Endomycopsis monosporus</name>
    <dbReference type="NCBI Taxonomy" id="43982"/>
    <lineage>
        <taxon>Eukaryota</taxon>
        <taxon>Fungi</taxon>
        <taxon>Dikarya</taxon>
        <taxon>Ascomycota</taxon>
        <taxon>Saccharomycotina</taxon>
        <taxon>Pichiomycetes</taxon>
        <taxon>Pichiales</taxon>
        <taxon>Pichiaceae</taxon>
        <taxon>Ambrosiozyma</taxon>
    </lineage>
</organism>
<dbReference type="Proteomes" id="UP001165064">
    <property type="component" value="Unassembled WGS sequence"/>
</dbReference>
<comment type="caution">
    <text evidence="1">The sequence shown here is derived from an EMBL/GenBank/DDBJ whole genome shotgun (WGS) entry which is preliminary data.</text>
</comment>
<sequence>METKRINSKISPFERIFIQIVNVVLSTKLTRLLFVGYCLLLHLLVMIMTITMVGGDSTTTTASTSAVAAASNKMSGTTGGIANGIGNGGKNI</sequence>
<name>A0ACB5SYM2_AMBMO</name>
<keyword evidence="2" id="KW-1185">Reference proteome</keyword>